<evidence type="ECO:0000256" key="4">
    <source>
        <dbReference type="ARBA" id="ARBA00022917"/>
    </source>
</evidence>
<dbReference type="EMBL" id="VBQZ03000135">
    <property type="protein sequence ID" value="MXQ95429.1"/>
    <property type="molecule type" value="Genomic_DNA"/>
</dbReference>
<dbReference type="PANTHER" id="PTHR23115">
    <property type="entry name" value="TRANSLATION FACTOR"/>
    <property type="match status" value="1"/>
</dbReference>
<dbReference type="CDD" id="cd03705">
    <property type="entry name" value="EF1_alpha_III"/>
    <property type="match status" value="1"/>
</dbReference>
<dbReference type="SUPFAM" id="SSF52540">
    <property type="entry name" value="P-loop containing nucleoside triphosphate hydrolases"/>
    <property type="match status" value="1"/>
</dbReference>
<dbReference type="PROSITE" id="PS51722">
    <property type="entry name" value="G_TR_2"/>
    <property type="match status" value="1"/>
</dbReference>
<evidence type="ECO:0000256" key="2">
    <source>
        <dbReference type="ARBA" id="ARBA00022741"/>
    </source>
</evidence>
<reference evidence="7" key="1">
    <citation type="submission" date="2019-10" db="EMBL/GenBank/DDBJ databases">
        <title>The sequence and de novo assembly of the wild yak genome.</title>
        <authorList>
            <person name="Liu Y."/>
        </authorList>
    </citation>
    <scope>NUCLEOTIDE SEQUENCE [LARGE SCALE GENOMIC DNA]</scope>
    <source>
        <strain evidence="7">WY2019</strain>
    </source>
</reference>
<dbReference type="FunFam" id="2.40.30.10:FF:000005">
    <property type="entry name" value="Elongation factor 1-alpha"/>
    <property type="match status" value="1"/>
</dbReference>
<dbReference type="Proteomes" id="UP000322234">
    <property type="component" value="Unassembled WGS sequence"/>
</dbReference>
<keyword evidence="4" id="KW-0648">Protein biosynthesis</keyword>
<dbReference type="SUPFAM" id="SSF50447">
    <property type="entry name" value="Translation proteins"/>
    <property type="match status" value="1"/>
</dbReference>
<dbReference type="Gene3D" id="2.40.30.10">
    <property type="entry name" value="Translation factors"/>
    <property type="match status" value="2"/>
</dbReference>
<dbReference type="InterPro" id="IPR009001">
    <property type="entry name" value="Transl_elong_EF1A/Init_IF2_C"/>
</dbReference>
<comment type="caution">
    <text evidence="7">The sequence shown here is derived from an EMBL/GenBank/DDBJ whole genome shotgun (WGS) entry which is preliminary data.</text>
</comment>
<sequence>MGRERHRGESPTFLADFFKRGNIRMRLIVLVISDLNQINSSMFKQKGLTLASESSELQMGKGSFKYAWVLDKLKAERERGITIDISLWKFETSKYYVTIIDAPGHRDFIKNADYTVLIVAGGVGEFEAGISKNGQTCEHALLAYTLGVKQLIVAVNKMDSPEPAYSAARFQEITKEVSAYIRQIGYNLATMAFVPISGWHGDNMLEPSTNMPWFKGWKVERKEGNATRVTLLEALDSILPPTRPVNKPLRLPLQDVYKIGVASPLRSSLWRCHEALLEALPGDNVGFNVKDMSVKDICHGNVAGDSKNDPPMETGSFVAQVSRPGGHSPWVIVLNHPGQIQAGYSPVLDCHTAHISCRCAEVREKIDRRSGKKLEDNPKALKSGDAAIVQMAPGKAMCVETFSEYSPLGRFAVRDMRQTVAVGIIKAVEKKTAAAAKVTKSAVKASKKCSTSFSRTIFSAASTV</sequence>
<dbReference type="InterPro" id="IPR050100">
    <property type="entry name" value="TRAFAC_GTPase_members"/>
</dbReference>
<dbReference type="GO" id="GO:0005525">
    <property type="term" value="F:GTP binding"/>
    <property type="evidence" value="ECO:0007669"/>
    <property type="project" value="UniProtKB-KW"/>
</dbReference>
<evidence type="ECO:0000256" key="1">
    <source>
        <dbReference type="ARBA" id="ARBA00007249"/>
    </source>
</evidence>
<feature type="domain" description="Tr-type G" evidence="6">
    <location>
        <begin position="1"/>
        <end position="245"/>
    </location>
</feature>
<protein>
    <recommendedName>
        <fullName evidence="6">Tr-type G domain-containing protein</fullName>
    </recommendedName>
</protein>
<dbReference type="Pfam" id="PF00009">
    <property type="entry name" value="GTP_EFTU"/>
    <property type="match status" value="1"/>
</dbReference>
<dbReference type="Pfam" id="PF22594">
    <property type="entry name" value="GTP-eEF1A_C"/>
    <property type="match status" value="1"/>
</dbReference>
<dbReference type="PRINTS" id="PR00315">
    <property type="entry name" value="ELONGATNFCT"/>
</dbReference>
<name>A0A6B0RZ40_9CETA</name>
<dbReference type="InterPro" id="IPR054696">
    <property type="entry name" value="GTP-eEF1A_C"/>
</dbReference>
<keyword evidence="8" id="KW-1185">Reference proteome</keyword>
<evidence type="ECO:0000259" key="6">
    <source>
        <dbReference type="PROSITE" id="PS51722"/>
    </source>
</evidence>
<evidence type="ECO:0000313" key="8">
    <source>
        <dbReference type="Proteomes" id="UP000322234"/>
    </source>
</evidence>
<dbReference type="AlphaFoldDB" id="A0A6B0RZ40"/>
<dbReference type="InterPro" id="IPR027417">
    <property type="entry name" value="P-loop_NTPase"/>
</dbReference>
<evidence type="ECO:0000313" key="7">
    <source>
        <dbReference type="EMBL" id="MXQ95429.1"/>
    </source>
</evidence>
<proteinExistence type="inferred from homology"/>
<dbReference type="InterPro" id="IPR000795">
    <property type="entry name" value="T_Tr_GTP-bd_dom"/>
</dbReference>
<comment type="similarity">
    <text evidence="1">Belongs to the TRAFAC class translation factor GTPase superfamily. Classic translation factor GTPase family. EF-Tu/EF-1A subfamily.</text>
</comment>
<keyword evidence="3" id="KW-0251">Elongation factor</keyword>
<organism evidence="7 8">
    <name type="scientific">Bos mutus</name>
    <name type="common">wild yak</name>
    <dbReference type="NCBI Taxonomy" id="72004"/>
    <lineage>
        <taxon>Eukaryota</taxon>
        <taxon>Metazoa</taxon>
        <taxon>Chordata</taxon>
        <taxon>Craniata</taxon>
        <taxon>Vertebrata</taxon>
        <taxon>Euteleostomi</taxon>
        <taxon>Mammalia</taxon>
        <taxon>Eutheria</taxon>
        <taxon>Laurasiatheria</taxon>
        <taxon>Artiodactyla</taxon>
        <taxon>Ruminantia</taxon>
        <taxon>Pecora</taxon>
        <taxon>Bovidae</taxon>
        <taxon>Bovinae</taxon>
        <taxon>Bos</taxon>
    </lineage>
</organism>
<keyword evidence="2" id="KW-0547">Nucleotide-binding</keyword>
<evidence type="ECO:0000256" key="3">
    <source>
        <dbReference type="ARBA" id="ARBA00022768"/>
    </source>
</evidence>
<dbReference type="GO" id="GO:0003924">
    <property type="term" value="F:GTPase activity"/>
    <property type="evidence" value="ECO:0007669"/>
    <property type="project" value="InterPro"/>
</dbReference>
<dbReference type="Gene3D" id="3.40.50.300">
    <property type="entry name" value="P-loop containing nucleotide triphosphate hydrolases"/>
    <property type="match status" value="1"/>
</dbReference>
<dbReference type="SUPFAM" id="SSF50465">
    <property type="entry name" value="EF-Tu/eEF-1alpha/eIF2-gamma C-terminal domain"/>
    <property type="match status" value="1"/>
</dbReference>
<dbReference type="InterPro" id="IPR031157">
    <property type="entry name" value="G_TR_CS"/>
</dbReference>
<accession>A0A6B0RZ40</accession>
<keyword evidence="5" id="KW-0342">GTP-binding</keyword>
<dbReference type="GO" id="GO:0003746">
    <property type="term" value="F:translation elongation factor activity"/>
    <property type="evidence" value="ECO:0007669"/>
    <property type="project" value="UniProtKB-KW"/>
</dbReference>
<evidence type="ECO:0000256" key="5">
    <source>
        <dbReference type="ARBA" id="ARBA00023134"/>
    </source>
</evidence>
<dbReference type="CDD" id="cd01883">
    <property type="entry name" value="EF1_alpha"/>
    <property type="match status" value="1"/>
</dbReference>
<dbReference type="InterPro" id="IPR009000">
    <property type="entry name" value="Transl_B-barrel_sf"/>
</dbReference>
<dbReference type="PROSITE" id="PS00301">
    <property type="entry name" value="G_TR_1"/>
    <property type="match status" value="1"/>
</dbReference>
<gene>
    <name evidence="7" type="ORF">E5288_WYG019455</name>
</gene>